<keyword evidence="3" id="KW-0813">Transport</keyword>
<dbReference type="SMART" id="SM00342">
    <property type="entry name" value="HTH_ARAC"/>
    <property type="match status" value="1"/>
</dbReference>
<protein>
    <submittedName>
        <fullName evidence="11">Iron complex transport system substrate-binding protein</fullName>
    </submittedName>
</protein>
<proteinExistence type="inferred from homology"/>
<dbReference type="PROSITE" id="PS01124">
    <property type="entry name" value="HTH_ARAC_FAMILY_2"/>
    <property type="match status" value="1"/>
</dbReference>
<feature type="compositionally biased region" description="Low complexity" evidence="8">
    <location>
        <begin position="338"/>
        <end position="351"/>
    </location>
</feature>
<evidence type="ECO:0000256" key="8">
    <source>
        <dbReference type="SAM" id="MobiDB-lite"/>
    </source>
</evidence>
<keyword evidence="4" id="KW-0732">Signal</keyword>
<dbReference type="Pfam" id="PF01497">
    <property type="entry name" value="Peripla_BP_2"/>
    <property type="match status" value="1"/>
</dbReference>
<keyword evidence="6" id="KW-0238">DNA-binding</keyword>
<dbReference type="RefSeq" id="WP_209870328.1">
    <property type="nucleotide sequence ID" value="NZ_JAGGLV010000003.1"/>
</dbReference>
<comment type="caution">
    <text evidence="11">The sequence shown here is derived from an EMBL/GenBank/DDBJ whole genome shotgun (WGS) entry which is preliminary data.</text>
</comment>
<keyword evidence="12" id="KW-1185">Reference proteome</keyword>
<feature type="domain" description="HTH araC/xylS-type" evidence="9">
    <location>
        <begin position="165"/>
        <end position="263"/>
    </location>
</feature>
<evidence type="ECO:0000256" key="6">
    <source>
        <dbReference type="ARBA" id="ARBA00023125"/>
    </source>
</evidence>
<evidence type="ECO:0000259" key="9">
    <source>
        <dbReference type="PROSITE" id="PS01124"/>
    </source>
</evidence>
<feature type="domain" description="Fe/B12 periplasmic-binding" evidence="10">
    <location>
        <begin position="380"/>
        <end position="646"/>
    </location>
</feature>
<evidence type="ECO:0000256" key="4">
    <source>
        <dbReference type="ARBA" id="ARBA00022729"/>
    </source>
</evidence>
<sequence>MHISNQLLLWDQAAITLVDIRQKELAQGEVLPPFIIPANIFLLSVQGSAQVQSDQAEFAWTGFQLLHSGKGAILSIVPIKDKFIYYIIYYKALLHEANPLQEQYCFSPEAPLLLYNKIQQMHQKWDQPEERLHVKALFYQFVHLTLKELRLQEHETEVRTTSVAVQVITYIREYYAEPITLDSLAEVFNFSAYHLSSLFKEHTGVSPIDYLIRYRLDLASELLMTTNASVGEIAASVGYKDVYYFSRIYKKRKGVAPAYHRNSEQLQHKVAESPLNFPTSSISDNVTDLYINNDNHYHNTDKGEIHMFTSKPTRSVAMAAILLCGSLLLSACSNGTNTAAKNSSNANNKVNQATPIASEESPKTRIVSTPRGDIEVPAEPVKVAADQYMGHLLKLGIVPIGARTFMLDEGWMDKAEIPQETLDTIEDLGEFPMNLEKLTMLEPDLIIGSIEDYVDQYEKIGTTVFLPYWEELSTAGPLDKFRRVASIFGKEQQAEDWIAEYEQKVVEARSKVSNVIKEGETVSIVQFAEKTVYVLAATGGNYGSSTIYEMLQLPPTESALHMKEGFESISLEVLPEYLGDYIFVYNGDAEITNQAMESDIWKSVPAVKKGKVFLYGDNYHDEFVMEDPYSLEQQLDTVVNLLLGTDK</sequence>
<evidence type="ECO:0000256" key="5">
    <source>
        <dbReference type="ARBA" id="ARBA00023015"/>
    </source>
</evidence>
<dbReference type="PROSITE" id="PS00041">
    <property type="entry name" value="HTH_ARAC_FAMILY_1"/>
    <property type="match status" value="1"/>
</dbReference>
<dbReference type="Pfam" id="PF12833">
    <property type="entry name" value="HTH_18"/>
    <property type="match status" value="1"/>
</dbReference>
<comment type="similarity">
    <text evidence="2">Belongs to the bacterial solute-binding protein 8 family.</text>
</comment>
<dbReference type="PANTHER" id="PTHR30532:SF26">
    <property type="entry name" value="IRON(3+)-HYDROXAMATE-BINDING PROTEIN FHUD"/>
    <property type="match status" value="1"/>
</dbReference>
<evidence type="ECO:0000256" key="7">
    <source>
        <dbReference type="ARBA" id="ARBA00023163"/>
    </source>
</evidence>
<keyword evidence="5" id="KW-0805">Transcription regulation</keyword>
<dbReference type="SUPFAM" id="SSF53807">
    <property type="entry name" value="Helical backbone' metal receptor"/>
    <property type="match status" value="1"/>
</dbReference>
<evidence type="ECO:0000256" key="2">
    <source>
        <dbReference type="ARBA" id="ARBA00008814"/>
    </source>
</evidence>
<feature type="region of interest" description="Disordered" evidence="8">
    <location>
        <begin position="338"/>
        <end position="369"/>
    </location>
</feature>
<dbReference type="PROSITE" id="PS50983">
    <property type="entry name" value="FE_B12_PBP"/>
    <property type="match status" value="1"/>
</dbReference>
<dbReference type="InterPro" id="IPR009057">
    <property type="entry name" value="Homeodomain-like_sf"/>
</dbReference>
<dbReference type="PANTHER" id="PTHR30532">
    <property type="entry name" value="IRON III DICITRATE-BINDING PERIPLASMIC PROTEIN"/>
    <property type="match status" value="1"/>
</dbReference>
<dbReference type="Gene3D" id="3.40.50.1980">
    <property type="entry name" value="Nitrogenase molybdenum iron protein domain"/>
    <property type="match status" value="2"/>
</dbReference>
<evidence type="ECO:0000259" key="10">
    <source>
        <dbReference type="PROSITE" id="PS50983"/>
    </source>
</evidence>
<dbReference type="InterPro" id="IPR018060">
    <property type="entry name" value="HTH_AraC"/>
</dbReference>
<dbReference type="InterPro" id="IPR002491">
    <property type="entry name" value="ABC_transptr_periplasmic_BD"/>
</dbReference>
<dbReference type="EMBL" id="JAGGLV010000003">
    <property type="protein sequence ID" value="MBP2111022.1"/>
    <property type="molecule type" value="Genomic_DNA"/>
</dbReference>
<dbReference type="InterPro" id="IPR051313">
    <property type="entry name" value="Bact_iron-sidero_bind"/>
</dbReference>
<keyword evidence="7" id="KW-0804">Transcription</keyword>
<comment type="subcellular location">
    <subcellularLocation>
        <location evidence="1">Cell envelope</location>
    </subcellularLocation>
</comment>
<gene>
    <name evidence="11" type="ORF">J2Z70_001163</name>
</gene>
<dbReference type="Gene3D" id="1.10.10.60">
    <property type="entry name" value="Homeodomain-like"/>
    <property type="match status" value="2"/>
</dbReference>
<organism evidence="11 12">
    <name type="scientific">Paenibacillus silagei</name>
    <dbReference type="NCBI Taxonomy" id="1670801"/>
    <lineage>
        <taxon>Bacteria</taxon>
        <taxon>Bacillati</taxon>
        <taxon>Bacillota</taxon>
        <taxon>Bacilli</taxon>
        <taxon>Bacillales</taxon>
        <taxon>Paenibacillaceae</taxon>
        <taxon>Paenibacillus</taxon>
    </lineage>
</organism>
<name>A0ABS4NLU0_9BACL</name>
<reference evidence="11 12" key="1">
    <citation type="submission" date="2021-03" db="EMBL/GenBank/DDBJ databases">
        <title>Genomic Encyclopedia of Type Strains, Phase IV (KMG-IV): sequencing the most valuable type-strain genomes for metagenomic binning, comparative biology and taxonomic classification.</title>
        <authorList>
            <person name="Goeker M."/>
        </authorList>
    </citation>
    <scope>NUCLEOTIDE SEQUENCE [LARGE SCALE GENOMIC DNA]</scope>
    <source>
        <strain evidence="11 12">DSM 101953</strain>
    </source>
</reference>
<dbReference type="Proteomes" id="UP000773462">
    <property type="component" value="Unassembled WGS sequence"/>
</dbReference>
<evidence type="ECO:0000256" key="1">
    <source>
        <dbReference type="ARBA" id="ARBA00004196"/>
    </source>
</evidence>
<accession>A0ABS4NLU0</accession>
<evidence type="ECO:0000313" key="12">
    <source>
        <dbReference type="Proteomes" id="UP000773462"/>
    </source>
</evidence>
<dbReference type="SUPFAM" id="SSF46689">
    <property type="entry name" value="Homeodomain-like"/>
    <property type="match status" value="2"/>
</dbReference>
<evidence type="ECO:0000313" key="11">
    <source>
        <dbReference type="EMBL" id="MBP2111022.1"/>
    </source>
</evidence>
<evidence type="ECO:0000256" key="3">
    <source>
        <dbReference type="ARBA" id="ARBA00022448"/>
    </source>
</evidence>
<dbReference type="InterPro" id="IPR018062">
    <property type="entry name" value="HTH_AraC-typ_CS"/>
</dbReference>